<reference evidence="10" key="1">
    <citation type="submission" date="2020-05" db="EMBL/GenBank/DDBJ databases">
        <authorList>
            <person name="Chiriac C."/>
            <person name="Salcher M."/>
            <person name="Ghai R."/>
            <person name="Kavagutti S V."/>
        </authorList>
    </citation>
    <scope>NUCLEOTIDE SEQUENCE</scope>
</reference>
<dbReference type="InterPro" id="IPR004506">
    <property type="entry name" value="MnmA-like"/>
</dbReference>
<keyword evidence="2" id="KW-0808">Transferase</keyword>
<keyword evidence="5" id="KW-0067">ATP-binding</keyword>
<dbReference type="GO" id="GO:0002143">
    <property type="term" value="P:tRNA wobble position uridine thiolation"/>
    <property type="evidence" value="ECO:0007669"/>
    <property type="project" value="TreeGrafter"/>
</dbReference>
<keyword evidence="4" id="KW-0547">Nucleotide-binding</keyword>
<evidence type="ECO:0000256" key="6">
    <source>
        <dbReference type="ARBA" id="ARBA00022884"/>
    </source>
</evidence>
<keyword evidence="1" id="KW-0820">tRNA-binding</keyword>
<proteinExistence type="inferred from homology"/>
<dbReference type="PANTHER" id="PTHR11933:SF5">
    <property type="entry name" value="MITOCHONDRIAL TRNA-SPECIFIC 2-THIOURIDYLASE 1"/>
    <property type="match status" value="1"/>
</dbReference>
<dbReference type="InterPro" id="IPR023382">
    <property type="entry name" value="MnmA-like_central_sf"/>
</dbReference>
<dbReference type="GO" id="GO:0005524">
    <property type="term" value="F:ATP binding"/>
    <property type="evidence" value="ECO:0007669"/>
    <property type="project" value="UniProtKB-KW"/>
</dbReference>
<dbReference type="Gene3D" id="2.40.30.10">
    <property type="entry name" value="Translation factors"/>
    <property type="match status" value="1"/>
</dbReference>
<dbReference type="Pfam" id="PF20258">
    <property type="entry name" value="tRNA_Me_trans_C"/>
    <property type="match status" value="1"/>
</dbReference>
<dbReference type="GO" id="GO:0000049">
    <property type="term" value="F:tRNA binding"/>
    <property type="evidence" value="ECO:0007669"/>
    <property type="project" value="UniProtKB-KW"/>
</dbReference>
<keyword evidence="3" id="KW-0819">tRNA processing</keyword>
<evidence type="ECO:0000256" key="4">
    <source>
        <dbReference type="ARBA" id="ARBA00022741"/>
    </source>
</evidence>
<dbReference type="GO" id="GO:0016783">
    <property type="term" value="F:sulfurtransferase activity"/>
    <property type="evidence" value="ECO:0007669"/>
    <property type="project" value="InterPro"/>
</dbReference>
<evidence type="ECO:0000256" key="1">
    <source>
        <dbReference type="ARBA" id="ARBA00022555"/>
    </source>
</evidence>
<dbReference type="PANTHER" id="PTHR11933">
    <property type="entry name" value="TRNA 5-METHYLAMINOMETHYL-2-THIOURIDYLATE -METHYLTRANSFERASE"/>
    <property type="match status" value="1"/>
</dbReference>
<dbReference type="SUPFAM" id="SSF52402">
    <property type="entry name" value="Adenine nucleotide alpha hydrolases-like"/>
    <property type="match status" value="1"/>
</dbReference>
<evidence type="ECO:0000256" key="7">
    <source>
        <dbReference type="ARBA" id="ARBA00023157"/>
    </source>
</evidence>
<evidence type="ECO:0000313" key="10">
    <source>
        <dbReference type="EMBL" id="CAB4694674.1"/>
    </source>
</evidence>
<feature type="domain" description="tRNA-specific 2-thiouridylase MnmA-like C-terminal" evidence="8">
    <location>
        <begin position="354"/>
        <end position="413"/>
    </location>
</feature>
<dbReference type="NCBIfam" id="TIGR00420">
    <property type="entry name" value="trmU"/>
    <property type="match status" value="1"/>
</dbReference>
<name>A0A6J6PEA6_9ZZZZ</name>
<feature type="domain" description="tRNA-specific 2-thiouridylase MnmA-like central" evidence="9">
    <location>
        <begin position="275"/>
        <end position="337"/>
    </location>
</feature>
<dbReference type="InterPro" id="IPR046885">
    <property type="entry name" value="MnmA-like_C"/>
</dbReference>
<dbReference type="Gene3D" id="3.40.50.620">
    <property type="entry name" value="HUPs"/>
    <property type="match status" value="1"/>
</dbReference>
<keyword evidence="7" id="KW-1015">Disulfide bond</keyword>
<dbReference type="InterPro" id="IPR046884">
    <property type="entry name" value="MnmA-like_central"/>
</dbReference>
<dbReference type="NCBIfam" id="NF001138">
    <property type="entry name" value="PRK00143.1"/>
    <property type="match status" value="1"/>
</dbReference>
<dbReference type="Pfam" id="PF20259">
    <property type="entry name" value="tRNA_Me_trans_M"/>
    <property type="match status" value="1"/>
</dbReference>
<dbReference type="Pfam" id="PF03054">
    <property type="entry name" value="tRNA_Me_trans"/>
    <property type="match status" value="1"/>
</dbReference>
<protein>
    <submittedName>
        <fullName evidence="10">Unannotated protein</fullName>
    </submittedName>
</protein>
<dbReference type="HAMAP" id="MF_00144">
    <property type="entry name" value="tRNA_thiouridyl_MnmA"/>
    <property type="match status" value="1"/>
</dbReference>
<dbReference type="EMBL" id="CAEZXP010000002">
    <property type="protein sequence ID" value="CAB4694674.1"/>
    <property type="molecule type" value="Genomic_DNA"/>
</dbReference>
<evidence type="ECO:0000256" key="5">
    <source>
        <dbReference type="ARBA" id="ARBA00022840"/>
    </source>
</evidence>
<evidence type="ECO:0000259" key="9">
    <source>
        <dbReference type="Pfam" id="PF20259"/>
    </source>
</evidence>
<keyword evidence="6" id="KW-0694">RNA-binding</keyword>
<dbReference type="InterPro" id="IPR014729">
    <property type="entry name" value="Rossmann-like_a/b/a_fold"/>
</dbReference>
<evidence type="ECO:0000256" key="2">
    <source>
        <dbReference type="ARBA" id="ARBA00022679"/>
    </source>
</evidence>
<organism evidence="10">
    <name type="scientific">freshwater metagenome</name>
    <dbReference type="NCBI Taxonomy" id="449393"/>
    <lineage>
        <taxon>unclassified sequences</taxon>
        <taxon>metagenomes</taxon>
        <taxon>ecological metagenomes</taxon>
    </lineage>
</organism>
<evidence type="ECO:0000256" key="3">
    <source>
        <dbReference type="ARBA" id="ARBA00022694"/>
    </source>
</evidence>
<accession>A0A6J6PEA6</accession>
<dbReference type="CDD" id="cd01998">
    <property type="entry name" value="MnmA_TRMU-like"/>
    <property type="match status" value="1"/>
</dbReference>
<dbReference type="Gene3D" id="2.30.30.280">
    <property type="entry name" value="Adenine nucleotide alpha hydrolases-like domains"/>
    <property type="match status" value="1"/>
</dbReference>
<gene>
    <name evidence="10" type="ORF">UFOPK2399_00941</name>
</gene>
<dbReference type="AlphaFoldDB" id="A0A6J6PEA6"/>
<evidence type="ECO:0000259" key="8">
    <source>
        <dbReference type="Pfam" id="PF20258"/>
    </source>
</evidence>
<sequence>MRELFGDASKDSEWADVRLRVRGQLIVAADAPGMSRDLTGLTLLEAAAVPGDRLAGDALANAISQAIRLPADPERVAVAMSGGVDSGVALLRSLPNAVGVTLRLWLDPAGPDAERACCSPDAVIAARQACHALGIPHVTIDARERFRRAIVSPFVAAYARGETPNPCTRCNDSFRFDELLSFARRIGAAKLATGHYARIVEHDGTFALARGVDEAKDQTYMLAGLKSEQLARIAFPLGTSTKTEIRAEAAAAGLAAAKRAESQEACFLAGGDYRDFLTRQGLAATPGVIVDGSGKEVGEHDGFWRFTPGQRRGLGVSASEPLYAVGTTPRTNTVVVGPREALARTEVRVRGRVAPGARRVEAKLRYRSPAVPATVEPTASGFRLTLDEPAYAVARGQAAVLYADGTVVGSGVITGASR</sequence>